<organism evidence="3">
    <name type="scientific">marine sediment metagenome</name>
    <dbReference type="NCBI Taxonomy" id="412755"/>
    <lineage>
        <taxon>unclassified sequences</taxon>
        <taxon>metagenomes</taxon>
        <taxon>ecological metagenomes</taxon>
    </lineage>
</organism>
<keyword evidence="1" id="KW-0472">Membrane</keyword>
<feature type="transmembrane region" description="Helical" evidence="1">
    <location>
        <begin position="50"/>
        <end position="71"/>
    </location>
</feature>
<feature type="non-terminal residue" evidence="3">
    <location>
        <position position="248"/>
    </location>
</feature>
<dbReference type="EMBL" id="LAZR01053805">
    <property type="protein sequence ID" value="KKK79940.1"/>
    <property type="molecule type" value="Genomic_DNA"/>
</dbReference>
<feature type="transmembrane region" description="Helical" evidence="1">
    <location>
        <begin position="6"/>
        <end position="24"/>
    </location>
</feature>
<gene>
    <name evidence="3" type="ORF">LCGC14_2828450</name>
</gene>
<dbReference type="PANTHER" id="PTHR42911">
    <property type="entry name" value="MODULATOR OF FTSH PROTEASE HFLC"/>
    <property type="match status" value="1"/>
</dbReference>
<keyword evidence="1" id="KW-0812">Transmembrane</keyword>
<sequence>MLSIWYSIIVGLLGLIPLFLWLYFRKRAKEYAEHEIQDFDFPLYRTICKWIWIPVIGITGLLFAFACAVAVQPGHAGVSRLFGNVDKASHSPGLHFTNPFRDWVQYDCREKTLLQRATVPAKDQLFTSFEVSVQYNLKPSLAPMMLDRTGLASQVVSVHLIPKVRSLMRELGKTVERSEDFFLPEVQERLQKNLLTQLHAYVGPMGIHIKAVLIRDIMPPKIIRDAIEQKKKRWQVAERQKAELQRFK</sequence>
<evidence type="ECO:0000313" key="3">
    <source>
        <dbReference type="EMBL" id="KKK79940.1"/>
    </source>
</evidence>
<proteinExistence type="predicted"/>
<name>A0A0F8Z1M3_9ZZZZ</name>
<dbReference type="AlphaFoldDB" id="A0A0F8Z1M3"/>
<dbReference type="InterPro" id="IPR036013">
    <property type="entry name" value="Band_7/SPFH_dom_sf"/>
</dbReference>
<dbReference type="InterPro" id="IPR001107">
    <property type="entry name" value="Band_7"/>
</dbReference>
<evidence type="ECO:0000256" key="1">
    <source>
        <dbReference type="SAM" id="Phobius"/>
    </source>
</evidence>
<dbReference type="Gene3D" id="3.30.479.30">
    <property type="entry name" value="Band 7 domain"/>
    <property type="match status" value="1"/>
</dbReference>
<comment type="caution">
    <text evidence="3">The sequence shown here is derived from an EMBL/GenBank/DDBJ whole genome shotgun (WGS) entry which is preliminary data.</text>
</comment>
<evidence type="ECO:0000259" key="2">
    <source>
        <dbReference type="Pfam" id="PF01145"/>
    </source>
</evidence>
<feature type="domain" description="Band 7" evidence="2">
    <location>
        <begin position="71"/>
        <end position="243"/>
    </location>
</feature>
<reference evidence="3" key="1">
    <citation type="journal article" date="2015" name="Nature">
        <title>Complex archaea that bridge the gap between prokaryotes and eukaryotes.</title>
        <authorList>
            <person name="Spang A."/>
            <person name="Saw J.H."/>
            <person name="Jorgensen S.L."/>
            <person name="Zaremba-Niedzwiedzka K."/>
            <person name="Martijn J."/>
            <person name="Lind A.E."/>
            <person name="van Eijk R."/>
            <person name="Schleper C."/>
            <person name="Guy L."/>
            <person name="Ettema T.J."/>
        </authorList>
    </citation>
    <scope>NUCLEOTIDE SEQUENCE</scope>
</reference>
<protein>
    <recommendedName>
        <fullName evidence="2">Band 7 domain-containing protein</fullName>
    </recommendedName>
</protein>
<dbReference type="PANTHER" id="PTHR42911:SF1">
    <property type="entry name" value="MODULATOR OF FTSH PROTEASE HFLC"/>
    <property type="match status" value="1"/>
</dbReference>
<dbReference type="Pfam" id="PF01145">
    <property type="entry name" value="Band_7"/>
    <property type="match status" value="1"/>
</dbReference>
<dbReference type="SUPFAM" id="SSF117892">
    <property type="entry name" value="Band 7/SPFH domain"/>
    <property type="match status" value="1"/>
</dbReference>
<accession>A0A0F8Z1M3</accession>
<keyword evidence="1" id="KW-1133">Transmembrane helix</keyword>